<feature type="repeat" description="PPR" evidence="7">
    <location>
        <begin position="183"/>
        <end position="217"/>
    </location>
</feature>
<dbReference type="Proteomes" id="UP001157006">
    <property type="component" value="Chromosome 2"/>
</dbReference>
<dbReference type="PROSITE" id="PS51375">
    <property type="entry name" value="PPR"/>
    <property type="match status" value="1"/>
</dbReference>
<evidence type="ECO:0000256" key="2">
    <source>
        <dbReference type="ARBA" id="ARBA00022692"/>
    </source>
</evidence>
<dbReference type="Pfam" id="PF13041">
    <property type="entry name" value="PPR_2"/>
    <property type="match status" value="1"/>
</dbReference>
<gene>
    <name evidence="9" type="ORF">VFH_II045040</name>
</gene>
<name>A0AAV0ZER0_VICFA</name>
<accession>A0AAV0ZER0</accession>
<dbReference type="GO" id="GO:0003723">
    <property type="term" value="F:RNA binding"/>
    <property type="evidence" value="ECO:0007669"/>
    <property type="project" value="InterPro"/>
</dbReference>
<organism evidence="9 10">
    <name type="scientific">Vicia faba</name>
    <name type="common">Broad bean</name>
    <name type="synonym">Faba vulgaris</name>
    <dbReference type="NCBI Taxonomy" id="3906"/>
    <lineage>
        <taxon>Eukaryota</taxon>
        <taxon>Viridiplantae</taxon>
        <taxon>Streptophyta</taxon>
        <taxon>Embryophyta</taxon>
        <taxon>Tracheophyta</taxon>
        <taxon>Spermatophyta</taxon>
        <taxon>Magnoliopsida</taxon>
        <taxon>eudicotyledons</taxon>
        <taxon>Gunneridae</taxon>
        <taxon>Pentapetalae</taxon>
        <taxon>rosids</taxon>
        <taxon>fabids</taxon>
        <taxon>Fabales</taxon>
        <taxon>Fabaceae</taxon>
        <taxon>Papilionoideae</taxon>
        <taxon>50 kb inversion clade</taxon>
        <taxon>NPAAA clade</taxon>
        <taxon>Hologalegina</taxon>
        <taxon>IRL clade</taxon>
        <taxon>Fabeae</taxon>
        <taxon>Vicia</taxon>
    </lineage>
</organism>
<keyword evidence="3" id="KW-0677">Repeat</keyword>
<dbReference type="GO" id="GO:0009734">
    <property type="term" value="P:auxin-activated signaling pathway"/>
    <property type="evidence" value="ECO:0007669"/>
    <property type="project" value="UniProtKB-KW"/>
</dbReference>
<evidence type="ECO:0000313" key="10">
    <source>
        <dbReference type="Proteomes" id="UP001157006"/>
    </source>
</evidence>
<dbReference type="Pfam" id="PF03547">
    <property type="entry name" value="Mem_trans"/>
    <property type="match status" value="1"/>
</dbReference>
<feature type="transmembrane region" description="Helical" evidence="8">
    <location>
        <begin position="6"/>
        <end position="26"/>
    </location>
</feature>
<dbReference type="AlphaFoldDB" id="A0AAV0ZER0"/>
<dbReference type="InterPro" id="IPR002885">
    <property type="entry name" value="PPR_rpt"/>
</dbReference>
<evidence type="ECO:0000256" key="4">
    <source>
        <dbReference type="ARBA" id="ARBA00022989"/>
    </source>
</evidence>
<keyword evidence="5 8" id="KW-0472">Membrane</keyword>
<evidence type="ECO:0000256" key="7">
    <source>
        <dbReference type="PROSITE-ProRule" id="PRU00708"/>
    </source>
</evidence>
<dbReference type="InterPro" id="IPR004776">
    <property type="entry name" value="Mem_transp_PIN-like"/>
</dbReference>
<evidence type="ECO:0008006" key="11">
    <source>
        <dbReference type="Google" id="ProtNLM"/>
    </source>
</evidence>
<dbReference type="InterPro" id="IPR011990">
    <property type="entry name" value="TPR-like_helical_dom_sf"/>
</dbReference>
<keyword evidence="10" id="KW-1185">Reference proteome</keyword>
<dbReference type="GO" id="GO:0009451">
    <property type="term" value="P:RNA modification"/>
    <property type="evidence" value="ECO:0007669"/>
    <property type="project" value="InterPro"/>
</dbReference>
<sequence length="275" mass="30734">MISALDLYHVLTAVVPLYVAMILAYGSVKWWKIFTLDQCSGINRFVAFFAVPPLHLHQSMKSPFEADLVAFAFRICGQFRSGSYGYVVHWHSAQVLLQMHSLQRNFKAEQLFFNGRCSLLFPPLLKAVSKLSALTYGLEIHGLASKLGFLSDPFIQTALIAMYASCARIMDARLLFAKMSHPDAVAWNTIIDGYCQNGHFDDALSLFEDMKNSGVKPDFVILCTVLSACGHARNLSYGRSIHEFIKDNGLAIDSYLQPALINMYSNCGAIEWESL</sequence>
<dbReference type="InterPro" id="IPR046960">
    <property type="entry name" value="PPR_At4g14850-like_plant"/>
</dbReference>
<evidence type="ECO:0000256" key="6">
    <source>
        <dbReference type="ARBA" id="ARBA00023294"/>
    </source>
</evidence>
<dbReference type="FunFam" id="1.25.40.10:FF:000427">
    <property type="entry name" value="Pentatricopeptide repeat-containing protein chloroplastic"/>
    <property type="match status" value="1"/>
</dbReference>
<keyword evidence="6" id="KW-0927">Auxin signaling pathway</keyword>
<evidence type="ECO:0000256" key="5">
    <source>
        <dbReference type="ARBA" id="ARBA00023136"/>
    </source>
</evidence>
<comment type="subcellular location">
    <subcellularLocation>
        <location evidence="1">Membrane</location>
        <topology evidence="1">Multi-pass membrane protein</topology>
    </subcellularLocation>
</comment>
<dbReference type="PANTHER" id="PTHR24015">
    <property type="entry name" value="OS07G0578800 PROTEIN-RELATED"/>
    <property type="match status" value="1"/>
</dbReference>
<dbReference type="EMBL" id="OX451737">
    <property type="protein sequence ID" value="CAI8596654.1"/>
    <property type="molecule type" value="Genomic_DNA"/>
</dbReference>
<reference evidence="9 10" key="1">
    <citation type="submission" date="2023-01" db="EMBL/GenBank/DDBJ databases">
        <authorList>
            <person name="Kreplak J."/>
        </authorList>
    </citation>
    <scope>NUCLEOTIDE SEQUENCE [LARGE SCALE GENOMIC DNA]</scope>
</reference>
<dbReference type="NCBIfam" id="TIGR00756">
    <property type="entry name" value="PPR"/>
    <property type="match status" value="1"/>
</dbReference>
<keyword evidence="2 8" id="KW-0812">Transmembrane</keyword>
<proteinExistence type="predicted"/>
<dbReference type="GO" id="GO:0016020">
    <property type="term" value="C:membrane"/>
    <property type="evidence" value="ECO:0007669"/>
    <property type="project" value="UniProtKB-SubCell"/>
</dbReference>
<dbReference type="GO" id="GO:0055085">
    <property type="term" value="P:transmembrane transport"/>
    <property type="evidence" value="ECO:0007669"/>
    <property type="project" value="InterPro"/>
</dbReference>
<evidence type="ECO:0000256" key="1">
    <source>
        <dbReference type="ARBA" id="ARBA00004141"/>
    </source>
</evidence>
<evidence type="ECO:0000256" key="3">
    <source>
        <dbReference type="ARBA" id="ARBA00022737"/>
    </source>
</evidence>
<dbReference type="PANTHER" id="PTHR24015:SF548">
    <property type="entry name" value="OS08G0340900 PROTEIN"/>
    <property type="match status" value="1"/>
</dbReference>
<dbReference type="Gene3D" id="1.25.40.10">
    <property type="entry name" value="Tetratricopeptide repeat domain"/>
    <property type="match status" value="1"/>
</dbReference>
<evidence type="ECO:0000256" key="8">
    <source>
        <dbReference type="SAM" id="Phobius"/>
    </source>
</evidence>
<keyword evidence="4 8" id="KW-1133">Transmembrane helix</keyword>
<evidence type="ECO:0000313" key="9">
    <source>
        <dbReference type="EMBL" id="CAI8596654.1"/>
    </source>
</evidence>
<protein>
    <recommendedName>
        <fullName evidence="11">Pentatricopeptide repeat-containing protein</fullName>
    </recommendedName>
</protein>